<dbReference type="GO" id="GO:0020037">
    <property type="term" value="F:heme binding"/>
    <property type="evidence" value="ECO:0007669"/>
    <property type="project" value="InterPro"/>
</dbReference>
<reference evidence="6" key="2">
    <citation type="submission" date="2020-09" db="EMBL/GenBank/DDBJ databases">
        <title>Reference genome assembly for Australian Ascochyta lentis isolate Al4.</title>
        <authorList>
            <person name="Lee R.C."/>
            <person name="Farfan-Caceres L.M."/>
            <person name="Debler J.W."/>
            <person name="Williams A.H."/>
            <person name="Henares B.M."/>
        </authorList>
    </citation>
    <scope>NUCLEOTIDE SEQUENCE</scope>
    <source>
        <strain evidence="6">Al4</strain>
    </source>
</reference>
<name>A0A8H7MMF3_9PLEO</name>
<dbReference type="PANTHER" id="PTHR11903">
    <property type="entry name" value="PROSTAGLANDIN G/H SYNTHASE"/>
    <property type="match status" value="1"/>
</dbReference>
<dbReference type="GO" id="GO:0051213">
    <property type="term" value="F:dioxygenase activity"/>
    <property type="evidence" value="ECO:0007669"/>
    <property type="project" value="UniProtKB-KW"/>
</dbReference>
<dbReference type="InterPro" id="IPR036396">
    <property type="entry name" value="Cyt_P450_sf"/>
</dbReference>
<sequence>MVNFGSPDDETPTNEPPNPFVRNLQRDLDSQLNIKRTRSNHELFEAPTNAAVGSGINEKQYVQEKLIQLLASLPTSSQTRNVSTSRLLKSLYEDLHKYRTADGSHNNIHFPHIGKAGSYFARSVPPVHVPTSLPDPEALFDALLARRHEPKAHPTGISSLLFALTGIIVHDLFRTSDTDKDVAATSSYLDLSPLYGCSQEAQDSVRTMVDGKLKTDTFAEIRFINQPPHFAALLICFCRFHNNIAIQLATVNENGRFSLPSQDSSSDRSMYRRLLSQRDNDLFQTARLVTCGLSLGQTNIAQASGNQVSVELNLIYRWHSTISVKDERWLEQHISTLLPEKRVEDLTVHELYTDMHRFAVQQPSEPSQRTWGGLQRQPGGAFKDADLVRVLTEATEDTAASFGPRQIPVALKVIEVMGIRQARAWGVASLNEVRRHFGMNPQKSFRDINPDPDIAAALEALYGDVENVELYPSVVVEEPKIPIIPGSGLCAGFTTSRIALSDALALVRGDRFYTVDYTPNHLTSFGYKEASNDPSIAGGGIMYKLLMRALQSAQEIALKRDAIEANQQLSKATHEVCEAIRRASSDEFLNEQGNAFLQRLLESGKTVEEVVSLVTLLAVQIVVPSVFAIVRIIDLFMSESYNLHWTRIQQLSQSTAPQSSEGLRKYVLEALRLTPPAAPCIRVSEIYPSISDWRFTSAIKEGEILLLDFATAGRDGERFPHPYQIKLDRPLDDYEPLPFIDGLHGPLVKELAVAGLAEQLRVLGKMDGLRRAPGTQGLLRKIRKNGVVNYLNDAQDEWGPLPSSLKLHFDALP</sequence>
<accession>A0A8H7MMF3</accession>
<evidence type="ECO:0008006" key="8">
    <source>
        <dbReference type="Google" id="ProtNLM"/>
    </source>
</evidence>
<keyword evidence="4" id="KW-0408">Iron</keyword>
<comment type="caution">
    <text evidence="6">The sequence shown here is derived from an EMBL/GenBank/DDBJ whole genome shotgun (WGS) entry which is preliminary data.</text>
</comment>
<dbReference type="PANTHER" id="PTHR11903:SF13">
    <property type="entry name" value="LINOLEATE 10R-LIPOXYGENASE"/>
    <property type="match status" value="1"/>
</dbReference>
<keyword evidence="2" id="KW-0223">Dioxygenase</keyword>
<evidence type="ECO:0000313" key="7">
    <source>
        <dbReference type="Proteomes" id="UP000651452"/>
    </source>
</evidence>
<evidence type="ECO:0000313" key="6">
    <source>
        <dbReference type="EMBL" id="KAF9700705.1"/>
    </source>
</evidence>
<dbReference type="GO" id="GO:0016705">
    <property type="term" value="F:oxidoreductase activity, acting on paired donors, with incorporation or reduction of molecular oxygen"/>
    <property type="evidence" value="ECO:0007669"/>
    <property type="project" value="InterPro"/>
</dbReference>
<dbReference type="CDD" id="cd09817">
    <property type="entry name" value="linoleate_diol_synthase_like"/>
    <property type="match status" value="1"/>
</dbReference>
<dbReference type="SUPFAM" id="SSF48113">
    <property type="entry name" value="Heme-dependent peroxidases"/>
    <property type="match status" value="1"/>
</dbReference>
<evidence type="ECO:0000256" key="1">
    <source>
        <dbReference type="ARBA" id="ARBA00022723"/>
    </source>
</evidence>
<reference evidence="6" key="1">
    <citation type="submission" date="2018-12" db="EMBL/GenBank/DDBJ databases">
        <authorList>
            <person name="Syme R.A."/>
            <person name="Farfan-Caceres L."/>
            <person name="Lichtenzveig J."/>
        </authorList>
    </citation>
    <scope>NUCLEOTIDE SEQUENCE</scope>
    <source>
        <strain evidence="6">Al4</strain>
    </source>
</reference>
<evidence type="ECO:0000256" key="3">
    <source>
        <dbReference type="ARBA" id="ARBA00023002"/>
    </source>
</evidence>
<dbReference type="SUPFAM" id="SSF48264">
    <property type="entry name" value="Cytochrome P450"/>
    <property type="match status" value="1"/>
</dbReference>
<keyword evidence="7" id="KW-1185">Reference proteome</keyword>
<evidence type="ECO:0000256" key="5">
    <source>
        <dbReference type="SAM" id="MobiDB-lite"/>
    </source>
</evidence>
<keyword evidence="1" id="KW-0479">Metal-binding</keyword>
<dbReference type="EMBL" id="RZGK01000003">
    <property type="protein sequence ID" value="KAF9700705.1"/>
    <property type="molecule type" value="Genomic_DNA"/>
</dbReference>
<proteinExistence type="predicted"/>
<dbReference type="Gene3D" id="1.10.630.10">
    <property type="entry name" value="Cytochrome P450"/>
    <property type="match status" value="1"/>
</dbReference>
<evidence type="ECO:0000256" key="4">
    <source>
        <dbReference type="ARBA" id="ARBA00023004"/>
    </source>
</evidence>
<feature type="region of interest" description="Disordered" evidence="5">
    <location>
        <begin position="1"/>
        <end position="22"/>
    </location>
</feature>
<dbReference type="OrthoDB" id="823504at2759"/>
<dbReference type="GO" id="GO:0006979">
    <property type="term" value="P:response to oxidative stress"/>
    <property type="evidence" value="ECO:0007669"/>
    <property type="project" value="InterPro"/>
</dbReference>
<organism evidence="6 7">
    <name type="scientific">Ascochyta lentis</name>
    <dbReference type="NCBI Taxonomy" id="205686"/>
    <lineage>
        <taxon>Eukaryota</taxon>
        <taxon>Fungi</taxon>
        <taxon>Dikarya</taxon>
        <taxon>Ascomycota</taxon>
        <taxon>Pezizomycotina</taxon>
        <taxon>Dothideomycetes</taxon>
        <taxon>Pleosporomycetidae</taxon>
        <taxon>Pleosporales</taxon>
        <taxon>Pleosporineae</taxon>
        <taxon>Didymellaceae</taxon>
        <taxon>Ascochyta</taxon>
    </lineage>
</organism>
<dbReference type="InterPro" id="IPR050783">
    <property type="entry name" value="Oxylipin_biosynth_metab"/>
</dbReference>
<dbReference type="AlphaFoldDB" id="A0A8H7MMF3"/>
<dbReference type="InterPro" id="IPR019791">
    <property type="entry name" value="Haem_peroxidase_animal"/>
</dbReference>
<protein>
    <recommendedName>
        <fullName evidence="8">Linoleate diol synthase</fullName>
    </recommendedName>
</protein>
<dbReference type="InterPro" id="IPR034812">
    <property type="entry name" value="Ppo-like_N"/>
</dbReference>
<dbReference type="PRINTS" id="PR00457">
    <property type="entry name" value="ANPEROXIDASE"/>
</dbReference>
<dbReference type="GO" id="GO:0004601">
    <property type="term" value="F:peroxidase activity"/>
    <property type="evidence" value="ECO:0007669"/>
    <property type="project" value="InterPro"/>
</dbReference>
<evidence type="ECO:0000256" key="2">
    <source>
        <dbReference type="ARBA" id="ARBA00022964"/>
    </source>
</evidence>
<gene>
    <name evidence="6" type="ORF">EKO04_001360</name>
</gene>
<dbReference type="GO" id="GO:0005506">
    <property type="term" value="F:iron ion binding"/>
    <property type="evidence" value="ECO:0007669"/>
    <property type="project" value="InterPro"/>
</dbReference>
<dbReference type="PROSITE" id="PS50292">
    <property type="entry name" value="PEROXIDASE_3"/>
    <property type="match status" value="1"/>
</dbReference>
<dbReference type="Gene3D" id="1.10.640.10">
    <property type="entry name" value="Haem peroxidase domain superfamily, animal type"/>
    <property type="match status" value="1"/>
</dbReference>
<dbReference type="GO" id="GO:0004497">
    <property type="term" value="F:monooxygenase activity"/>
    <property type="evidence" value="ECO:0007669"/>
    <property type="project" value="InterPro"/>
</dbReference>
<dbReference type="InterPro" id="IPR010255">
    <property type="entry name" value="Haem_peroxidase_sf"/>
</dbReference>
<dbReference type="Proteomes" id="UP000651452">
    <property type="component" value="Unassembled WGS sequence"/>
</dbReference>
<dbReference type="GO" id="GO:0006631">
    <property type="term" value="P:fatty acid metabolic process"/>
    <property type="evidence" value="ECO:0007669"/>
    <property type="project" value="UniProtKB-ARBA"/>
</dbReference>
<dbReference type="Pfam" id="PF03098">
    <property type="entry name" value="An_peroxidase"/>
    <property type="match status" value="1"/>
</dbReference>
<dbReference type="InterPro" id="IPR037120">
    <property type="entry name" value="Haem_peroxidase_sf_animal"/>
</dbReference>
<keyword evidence="3" id="KW-0560">Oxidoreductase</keyword>